<dbReference type="SUPFAM" id="SSF103481">
    <property type="entry name" value="Multidrug resistance efflux transporter EmrE"/>
    <property type="match status" value="2"/>
</dbReference>
<keyword evidence="1" id="KW-0472">Membrane</keyword>
<dbReference type="Proteomes" id="UP000244224">
    <property type="component" value="Unassembled WGS sequence"/>
</dbReference>
<feature type="transmembrane region" description="Helical" evidence="1">
    <location>
        <begin position="272"/>
        <end position="289"/>
    </location>
</feature>
<accession>A0A2T6BB46</accession>
<keyword evidence="4" id="KW-1185">Reference proteome</keyword>
<dbReference type="OrthoDB" id="7818056at2"/>
<proteinExistence type="predicted"/>
<comment type="caution">
    <text evidence="3">The sequence shown here is derived from an EMBL/GenBank/DDBJ whole genome shotgun (WGS) entry which is preliminary data.</text>
</comment>
<protein>
    <submittedName>
        <fullName evidence="3">EamA-like transporter family protein</fullName>
    </submittedName>
</protein>
<dbReference type="GO" id="GO:0016020">
    <property type="term" value="C:membrane"/>
    <property type="evidence" value="ECO:0007669"/>
    <property type="project" value="InterPro"/>
</dbReference>
<dbReference type="PANTHER" id="PTHR22911">
    <property type="entry name" value="ACYL-MALONYL CONDENSING ENZYME-RELATED"/>
    <property type="match status" value="1"/>
</dbReference>
<dbReference type="AlphaFoldDB" id="A0A2T6BB46"/>
<evidence type="ECO:0000259" key="2">
    <source>
        <dbReference type="Pfam" id="PF00892"/>
    </source>
</evidence>
<feature type="transmembrane region" description="Helical" evidence="1">
    <location>
        <begin position="48"/>
        <end position="67"/>
    </location>
</feature>
<keyword evidence="1" id="KW-1133">Transmembrane helix</keyword>
<sequence>MTAEVGLRPVLQKTALIGAGLVVLNTLISVSADAIAKDLIATYAAPQLMLLSGLIAVLVGLGTAAAGQGSRVFHTGSPWLVALRSTLGAISTTGFFYALRFLPFAEIFVFIAIMPIFGAVLSGLILRERLAPAVWCALGLGLAGMLFLFPEGLGGITPGHWIGLAASLSGSASIVLSRRICKSHTHSMAQVFYAQLACMVLGAVVAPFVWQPMGWADLALLVAYTLFIVGTRWLMVIILRMLPAYVVMQIANVQFLWMVLLGEHLFGELTGAHLWVGSALVVASGLWLIHSQRAAPAR</sequence>
<feature type="transmembrane region" description="Helical" evidence="1">
    <location>
        <begin position="216"/>
        <end position="235"/>
    </location>
</feature>
<dbReference type="Pfam" id="PF00892">
    <property type="entry name" value="EamA"/>
    <property type="match status" value="1"/>
</dbReference>
<feature type="transmembrane region" description="Helical" evidence="1">
    <location>
        <begin position="242"/>
        <end position="260"/>
    </location>
</feature>
<feature type="transmembrane region" description="Helical" evidence="1">
    <location>
        <begin position="104"/>
        <end position="126"/>
    </location>
</feature>
<evidence type="ECO:0000313" key="3">
    <source>
        <dbReference type="EMBL" id="PTX53258.1"/>
    </source>
</evidence>
<dbReference type="InterPro" id="IPR037185">
    <property type="entry name" value="EmrE-like"/>
</dbReference>
<feature type="transmembrane region" description="Helical" evidence="1">
    <location>
        <begin position="15"/>
        <end position="36"/>
    </location>
</feature>
<feature type="domain" description="EamA" evidence="2">
    <location>
        <begin position="17"/>
        <end position="148"/>
    </location>
</feature>
<gene>
    <name evidence="3" type="ORF">C8N34_101171</name>
</gene>
<name>A0A2T6BB46_9RHOB</name>
<organism evidence="3 4">
    <name type="scientific">Gemmobacter caeni</name>
    <dbReference type="NCBI Taxonomy" id="589035"/>
    <lineage>
        <taxon>Bacteria</taxon>
        <taxon>Pseudomonadati</taxon>
        <taxon>Pseudomonadota</taxon>
        <taxon>Alphaproteobacteria</taxon>
        <taxon>Rhodobacterales</taxon>
        <taxon>Paracoccaceae</taxon>
        <taxon>Gemmobacter</taxon>
    </lineage>
</organism>
<dbReference type="PANTHER" id="PTHR22911:SF135">
    <property type="entry name" value="BLR4310 PROTEIN"/>
    <property type="match status" value="1"/>
</dbReference>
<feature type="transmembrane region" description="Helical" evidence="1">
    <location>
        <begin position="133"/>
        <end position="149"/>
    </location>
</feature>
<feature type="transmembrane region" description="Helical" evidence="1">
    <location>
        <begin position="192"/>
        <end position="210"/>
    </location>
</feature>
<evidence type="ECO:0000256" key="1">
    <source>
        <dbReference type="SAM" id="Phobius"/>
    </source>
</evidence>
<reference evidence="3 4" key="1">
    <citation type="submission" date="2018-04" db="EMBL/GenBank/DDBJ databases">
        <title>Genomic Encyclopedia of Archaeal and Bacterial Type Strains, Phase II (KMG-II): from individual species to whole genera.</title>
        <authorList>
            <person name="Goeker M."/>
        </authorList>
    </citation>
    <scope>NUCLEOTIDE SEQUENCE [LARGE SCALE GENOMIC DNA]</scope>
    <source>
        <strain evidence="3 4">DSM 21823</strain>
    </source>
</reference>
<dbReference type="EMBL" id="QBKP01000001">
    <property type="protein sequence ID" value="PTX53258.1"/>
    <property type="molecule type" value="Genomic_DNA"/>
</dbReference>
<feature type="transmembrane region" description="Helical" evidence="1">
    <location>
        <begin position="161"/>
        <end position="180"/>
    </location>
</feature>
<evidence type="ECO:0000313" key="4">
    <source>
        <dbReference type="Proteomes" id="UP000244224"/>
    </source>
</evidence>
<dbReference type="InterPro" id="IPR000620">
    <property type="entry name" value="EamA_dom"/>
</dbReference>
<feature type="transmembrane region" description="Helical" evidence="1">
    <location>
        <begin position="79"/>
        <end position="98"/>
    </location>
</feature>
<keyword evidence="1" id="KW-0812">Transmembrane</keyword>
<dbReference type="RefSeq" id="WP_054303455.1">
    <property type="nucleotide sequence ID" value="NZ_QBKP01000001.1"/>
</dbReference>